<dbReference type="InterPro" id="IPR000387">
    <property type="entry name" value="Tyr_Pase_dom"/>
</dbReference>
<evidence type="ECO:0008006" key="7">
    <source>
        <dbReference type="Google" id="ProtNLM"/>
    </source>
</evidence>
<evidence type="ECO:0000259" key="4">
    <source>
        <dbReference type="PROSITE" id="PS51181"/>
    </source>
</evidence>
<feature type="domain" description="Phosphatase tensin-type" evidence="4">
    <location>
        <begin position="1"/>
        <end position="110"/>
    </location>
</feature>
<evidence type="ECO:0000256" key="1">
    <source>
        <dbReference type="ARBA" id="ARBA00022801"/>
    </source>
</evidence>
<dbReference type="InterPro" id="IPR029023">
    <property type="entry name" value="Tensin_phosphatase"/>
</dbReference>
<dbReference type="EMBL" id="CAUYUJ010020880">
    <property type="protein sequence ID" value="CAK0901088.1"/>
    <property type="molecule type" value="Genomic_DNA"/>
</dbReference>
<keyword evidence="1" id="KW-0378">Hydrolase</keyword>
<feature type="non-terminal residue" evidence="5">
    <location>
        <position position="1"/>
    </location>
</feature>
<evidence type="ECO:0000259" key="3">
    <source>
        <dbReference type="PROSITE" id="PS50056"/>
    </source>
</evidence>
<feature type="region of interest" description="Disordered" evidence="2">
    <location>
        <begin position="65"/>
        <end position="93"/>
    </location>
</feature>
<dbReference type="Proteomes" id="UP001189429">
    <property type="component" value="Unassembled WGS sequence"/>
</dbReference>
<comment type="caution">
    <text evidence="5">The sequence shown here is derived from an EMBL/GenBank/DDBJ whole genome shotgun (WGS) entry which is preliminary data.</text>
</comment>
<dbReference type="Pfam" id="PF22741">
    <property type="entry name" value="PTP-NADK"/>
    <property type="match status" value="1"/>
</dbReference>
<evidence type="ECO:0000313" key="5">
    <source>
        <dbReference type="EMBL" id="CAK0901088.1"/>
    </source>
</evidence>
<feature type="domain" description="Tyrosine specific protein phosphatases" evidence="3">
    <location>
        <begin position="8"/>
        <end position="69"/>
    </location>
</feature>
<reference evidence="5" key="1">
    <citation type="submission" date="2023-10" db="EMBL/GenBank/DDBJ databases">
        <authorList>
            <person name="Chen Y."/>
            <person name="Shah S."/>
            <person name="Dougan E. K."/>
            <person name="Thang M."/>
            <person name="Chan C."/>
        </authorList>
    </citation>
    <scope>NUCLEOTIDE SEQUENCE [LARGE SCALE GENOMIC DNA]</scope>
</reference>
<dbReference type="InterPro" id="IPR051281">
    <property type="entry name" value="Dual-spec_lipid-protein_phosph"/>
</dbReference>
<evidence type="ECO:0000256" key="2">
    <source>
        <dbReference type="SAM" id="MobiDB-lite"/>
    </source>
</evidence>
<keyword evidence="6" id="KW-1185">Reference proteome</keyword>
<organism evidence="5 6">
    <name type="scientific">Prorocentrum cordatum</name>
    <dbReference type="NCBI Taxonomy" id="2364126"/>
    <lineage>
        <taxon>Eukaryota</taxon>
        <taxon>Sar</taxon>
        <taxon>Alveolata</taxon>
        <taxon>Dinophyceae</taxon>
        <taxon>Prorocentrales</taxon>
        <taxon>Prorocentraceae</taxon>
        <taxon>Prorocentrum</taxon>
    </lineage>
</organism>
<dbReference type="InterPro" id="IPR055214">
    <property type="entry name" value="PTP-NADK"/>
</dbReference>
<dbReference type="Gene3D" id="3.90.190.10">
    <property type="entry name" value="Protein tyrosine phosphatase superfamily"/>
    <property type="match status" value="1"/>
</dbReference>
<proteinExistence type="predicted"/>
<dbReference type="PANTHER" id="PTHR12305">
    <property type="entry name" value="PHOSPHATASE WITH HOMOLOGY TO TENSIN"/>
    <property type="match status" value="1"/>
</dbReference>
<accession>A0ABN9XRE9</accession>
<evidence type="ECO:0000313" key="6">
    <source>
        <dbReference type="Proteomes" id="UP001189429"/>
    </source>
</evidence>
<sequence>DHSPPRMEQFLEFLADARDFKSESHDNVIAVHCKAGKGRTGSLCCAWLLYAKRRKSVEKALEMFAERPPPPPGLPASGDGSAAAATPPGGGEALQAGRTALLREWQEQDVMQHMPLVAAARVNASDDLPVELPTDVPVLLNLLEKLGYSFTVDDPWQLLGFARLEGPAPSELSIASRLRSARYLLSAAIDLAEPAAQTQQLEALRIKLDAAETRCMSELGEVLRTRRKVKSQRANVYQELGLDAVSHTLKIIPAEFKLATQPSDVLAIRNDRLLPIAAARTLSETMERGDAKLVDLVQHSSVVVWLPSDSNALTRCLAAYLRRFAAVPEPPKVIMITPIPNITGELSVDGITDLWSSSILSATWTAFVKEVVYIPFPFELLSTASNGTPRHFREGLGMFSLRQNGPVSPPRMLKVDALLAVPGHWVVVVDMRIEFLTEFLQYLRAHILSGISYRFHKRSAASTTECPRITVELIMEGGATDIESMAVMKELRRQHLPPDTFYAFKSILGARDSLILEFGSPASLISLWPFCSQLYVLDRSRALLFPEALADAWKDKMDELFRLDAAGAASRLRCRPSFHGGHLGKDDSLVLDKLMQHAAQHAGLNITRAADPDHPRAGEYMHVPIRTPASPSGSVRALVKSQEEIRKIYAVLHGQPILVGHEHAVMEVRNDLVEVQIQRGRLGAGRFWPRGVGELPGHRFHYQVFYLSCFPLSLSPLRAVPAQTA</sequence>
<dbReference type="SUPFAM" id="SSF52799">
    <property type="entry name" value="(Phosphotyrosine protein) phosphatases II"/>
    <property type="match status" value="1"/>
</dbReference>
<dbReference type="PROSITE" id="PS50056">
    <property type="entry name" value="TYR_PHOSPHATASE_2"/>
    <property type="match status" value="1"/>
</dbReference>
<name>A0ABN9XRE9_9DINO</name>
<feature type="compositionally biased region" description="Low complexity" evidence="2">
    <location>
        <begin position="75"/>
        <end position="87"/>
    </location>
</feature>
<gene>
    <name evidence="5" type="ORF">PCOR1329_LOCUS78167</name>
</gene>
<dbReference type="PANTHER" id="PTHR12305:SF60">
    <property type="entry name" value="PHOSPHATIDYLINOSITOL 3,4,5-TRISPHOSPHATE 3-PHOSPHATASE TPTE2-RELATED"/>
    <property type="match status" value="1"/>
</dbReference>
<dbReference type="PROSITE" id="PS00383">
    <property type="entry name" value="TYR_PHOSPHATASE_1"/>
    <property type="match status" value="1"/>
</dbReference>
<dbReference type="PROSITE" id="PS51181">
    <property type="entry name" value="PPASE_TENSIN"/>
    <property type="match status" value="1"/>
</dbReference>
<dbReference type="InterPro" id="IPR016130">
    <property type="entry name" value="Tyr_Pase_AS"/>
</dbReference>
<protein>
    <recommendedName>
        <fullName evidence="7">Phosphatidylinositol-3,4,5-trisphosphate 3-phosphatase</fullName>
    </recommendedName>
</protein>
<dbReference type="InterPro" id="IPR029021">
    <property type="entry name" value="Prot-tyrosine_phosphatase-like"/>
</dbReference>